<dbReference type="RefSeq" id="WP_390250523.1">
    <property type="nucleotide sequence ID" value="NZ_JBHSDT010000004.1"/>
</dbReference>
<dbReference type="EMBL" id="JBHSDT010000004">
    <property type="protein sequence ID" value="MFC4402697.1"/>
    <property type="molecule type" value="Genomic_DNA"/>
</dbReference>
<feature type="transmembrane region" description="Helical" evidence="1">
    <location>
        <begin position="146"/>
        <end position="171"/>
    </location>
</feature>
<proteinExistence type="predicted"/>
<feature type="transmembrane region" description="Helical" evidence="1">
    <location>
        <begin position="110"/>
        <end position="134"/>
    </location>
</feature>
<comment type="caution">
    <text evidence="2">The sequence shown here is derived from an EMBL/GenBank/DDBJ whole genome shotgun (WGS) entry which is preliminary data.</text>
</comment>
<evidence type="ECO:0000313" key="2">
    <source>
        <dbReference type="EMBL" id="MFC4402697.1"/>
    </source>
</evidence>
<gene>
    <name evidence="2" type="ORF">ACFOY7_06385</name>
</gene>
<keyword evidence="1" id="KW-0472">Membrane</keyword>
<dbReference type="Pfam" id="PF04854">
    <property type="entry name" value="DUF624"/>
    <property type="match status" value="1"/>
</dbReference>
<keyword evidence="1" id="KW-1133">Transmembrane helix</keyword>
<evidence type="ECO:0000313" key="3">
    <source>
        <dbReference type="Proteomes" id="UP001595882"/>
    </source>
</evidence>
<feature type="transmembrane region" description="Helical" evidence="1">
    <location>
        <begin position="78"/>
        <end position="98"/>
    </location>
</feature>
<dbReference type="InterPro" id="IPR006938">
    <property type="entry name" value="DUF624"/>
</dbReference>
<name>A0ABV8WSY8_9BACI</name>
<protein>
    <submittedName>
        <fullName evidence="2">YesL family protein</fullName>
    </submittedName>
</protein>
<accession>A0ABV8WSY8</accession>
<reference evidence="3" key="1">
    <citation type="journal article" date="2019" name="Int. J. Syst. Evol. Microbiol.">
        <title>The Global Catalogue of Microorganisms (GCM) 10K type strain sequencing project: providing services to taxonomists for standard genome sequencing and annotation.</title>
        <authorList>
            <consortium name="The Broad Institute Genomics Platform"/>
            <consortium name="The Broad Institute Genome Sequencing Center for Infectious Disease"/>
            <person name="Wu L."/>
            <person name="Ma J."/>
        </authorList>
    </citation>
    <scope>NUCLEOTIDE SEQUENCE [LARGE SCALE GENOMIC DNA]</scope>
    <source>
        <strain evidence="3">CCUG 37865</strain>
    </source>
</reference>
<feature type="transmembrane region" description="Helical" evidence="1">
    <location>
        <begin position="20"/>
        <end position="51"/>
    </location>
</feature>
<keyword evidence="3" id="KW-1185">Reference proteome</keyword>
<evidence type="ECO:0000256" key="1">
    <source>
        <dbReference type="SAM" id="Phobius"/>
    </source>
</evidence>
<dbReference type="Proteomes" id="UP001595882">
    <property type="component" value="Unassembled WGS sequence"/>
</dbReference>
<feature type="transmembrane region" description="Helical" evidence="1">
    <location>
        <begin position="177"/>
        <end position="199"/>
    </location>
</feature>
<sequence>MEFSGIWSGLYKASLWVTRLAWLNILWLLSTLIGLILFGLMPATIAMFTVVRKWIQKDYDLNIFSTFLKAYKESFIRANLFGIIIYVVGYILSIFLKYTGLMNESGMYPILFGIFLLAAFFYAMLIIYIAPVYVHFNLKFWQYIRYAVTIGAVNLHYSICMLTLLAGIYYLSFRYPGFGLFFSISLSAYIVMFLANLGFNQLLKKQQEQTDQQSETVSAT</sequence>
<organism evidence="2 3">
    <name type="scientific">Gracilibacillus xinjiangensis</name>
    <dbReference type="NCBI Taxonomy" id="1193282"/>
    <lineage>
        <taxon>Bacteria</taxon>
        <taxon>Bacillati</taxon>
        <taxon>Bacillota</taxon>
        <taxon>Bacilli</taxon>
        <taxon>Bacillales</taxon>
        <taxon>Bacillaceae</taxon>
        <taxon>Gracilibacillus</taxon>
    </lineage>
</organism>
<keyword evidence="1" id="KW-0812">Transmembrane</keyword>